<keyword evidence="14 27" id="KW-0472">Membrane</keyword>
<dbReference type="FunFam" id="2.60.40.10:FF:000555">
    <property type="entry name" value="Dystroglycan 1"/>
    <property type="match status" value="1"/>
</dbReference>
<dbReference type="InterPro" id="IPR030398">
    <property type="entry name" value="SEA_DG_dom"/>
</dbReference>
<evidence type="ECO:0000256" key="6">
    <source>
        <dbReference type="ARBA" id="ARBA00022475"/>
    </source>
</evidence>
<dbReference type="InterPro" id="IPR013783">
    <property type="entry name" value="Ig-like_fold"/>
</dbReference>
<sequence>ISEAGKDSLPSWLHWNAESSSLEGLPLDTDKGVHYISVTTLQPFPNGSYVPQTANVFSIEVHQEDHNEPQSVRVAVQDKPVTILTVILDADLTKMTPKQRIELLNRMRSFSEVELHNMKLVPVVNNRLFDMSAFMAGPGNAKKVVENGALLSWKLGCSLSQNSVPNISKVEAPAKEGTMSARLGYPVVGWHIANKKPHLPKRMRRQINATPTPLTANGPPHTVREPIPLPRKPTVTIRTRGPIVQTPTLGPIQPTRVVEGTGTASVPIRPTMPGYVEPTAVITPPTTTTKKPRVSTLKPATPSTTDSSTATTRRPTRRPKTPRPTKPPSTTRSPISKLTTASPPTRVRTTASGIPRPWEPNEPPKLTNHIDRVDAWEGTYFEVKIPSDTFYDKEDTTTDKLQLTLKLKEQQMIEENSWVQFNSTSQLMYGMPDHNHIGKHEYFMYATDKGGLFAVDAFEIHVHKRPHGDKSPVKFKARLEGDHNAVVNDINKKIMLVKKLALAFGDRNSSTITVQNIAKGSIVVEWTNNTLPLEPCPREQIRTLSKKIADDSGRPSPAFSNVLQPEFKPLNVSVVGSGSCRQIPFIPVTDGRDASSPTPCSPAVVVAAILLVAGIIAMICYRKKRKGKLTIEDQATFIKKGVPIIFADELDDSKPPPSSSMPLILQEEKAPLPPPEYPNQSMPETTPLNQDTIGEYTPLRDEDPNAPPYQP</sequence>
<evidence type="ECO:0000313" key="30">
    <source>
        <dbReference type="Proteomes" id="UP000053700"/>
    </source>
</evidence>
<evidence type="ECO:0000256" key="5">
    <source>
        <dbReference type="ARBA" id="ARBA00004642"/>
    </source>
</evidence>
<keyword evidence="17" id="KW-0206">Cytoskeleton</keyword>
<gene>
    <name evidence="29" type="ORF">N337_08772</name>
</gene>
<keyword evidence="15" id="KW-1015">Disulfide bond</keyword>
<evidence type="ECO:0000256" key="8">
    <source>
        <dbReference type="ARBA" id="ARBA00022525"/>
    </source>
</evidence>
<keyword evidence="7" id="KW-0963">Cytoplasm</keyword>
<dbReference type="GO" id="GO:0005654">
    <property type="term" value="C:nucleoplasm"/>
    <property type="evidence" value="ECO:0007669"/>
    <property type="project" value="UniProtKB-SubCell"/>
</dbReference>
<comment type="function">
    <text evidence="21">Transmembrane protein that plays important roles in connecting the extracellular matrix to the cytoskeleton. Acts as a cell adhesion receptor in both muscle and non-muscle tissues. Receptor for both DMD and UTRN and, through these interactions, scaffolds axin to the cytoskeleton. Also functions in cell adhesion-mediated signaling and implicated in cell polarity.</text>
</comment>
<evidence type="ECO:0000256" key="23">
    <source>
        <dbReference type="ARBA" id="ARBA00030092"/>
    </source>
</evidence>
<keyword evidence="12 27" id="KW-1133">Transmembrane helix</keyword>
<dbReference type="InterPro" id="IPR027468">
    <property type="entry name" value="Alpha-dystroglycan_domain_2"/>
</dbReference>
<dbReference type="PANTHER" id="PTHR21559">
    <property type="entry name" value="DYSTROGLYCAN-RELATED"/>
    <property type="match status" value="1"/>
</dbReference>
<dbReference type="GO" id="GO:0005604">
    <property type="term" value="C:basement membrane"/>
    <property type="evidence" value="ECO:0007669"/>
    <property type="project" value="TreeGrafter"/>
</dbReference>
<feature type="non-terminal residue" evidence="29">
    <location>
        <position position="711"/>
    </location>
</feature>
<dbReference type="GO" id="GO:0042383">
    <property type="term" value="C:sarcolemma"/>
    <property type="evidence" value="ECO:0007669"/>
    <property type="project" value="UniProtKB-SubCell"/>
</dbReference>
<reference evidence="29 30" key="1">
    <citation type="submission" date="2014-04" db="EMBL/GenBank/DDBJ databases">
        <title>Genome evolution of avian class.</title>
        <authorList>
            <person name="Zhang G."/>
            <person name="Li C."/>
        </authorList>
    </citation>
    <scope>NUCLEOTIDE SEQUENCE [LARGE SCALE GENOMIC DNA]</scope>
    <source>
        <strain evidence="29">BGI_N337</strain>
    </source>
</reference>
<dbReference type="GO" id="GO:0005509">
    <property type="term" value="F:calcium ion binding"/>
    <property type="evidence" value="ECO:0007669"/>
    <property type="project" value="InterPro"/>
</dbReference>
<dbReference type="FunFam" id="3.30.70.1040:FF:000001">
    <property type="entry name" value="Dystroglycan 1"/>
    <property type="match status" value="1"/>
</dbReference>
<evidence type="ECO:0000256" key="11">
    <source>
        <dbReference type="ARBA" id="ARBA00022729"/>
    </source>
</evidence>
<dbReference type="Gene3D" id="2.60.40.10">
    <property type="entry name" value="Immunoglobulins"/>
    <property type="match status" value="2"/>
</dbReference>
<keyword evidence="9" id="KW-0597">Phosphoprotein</keyword>
<feature type="compositionally biased region" description="Basic residues" evidence="26">
    <location>
        <begin position="314"/>
        <end position="323"/>
    </location>
</feature>
<evidence type="ECO:0000256" key="25">
    <source>
        <dbReference type="ARBA" id="ARBA00034100"/>
    </source>
</evidence>
<name>A0A091UF13_PHORB</name>
<dbReference type="GO" id="GO:0045211">
    <property type="term" value="C:postsynaptic membrane"/>
    <property type="evidence" value="ECO:0007669"/>
    <property type="project" value="UniProtKB-SubCell"/>
</dbReference>
<evidence type="ECO:0000256" key="24">
    <source>
        <dbReference type="ARBA" id="ARBA00031034"/>
    </source>
</evidence>
<evidence type="ECO:0000256" key="14">
    <source>
        <dbReference type="ARBA" id="ARBA00023136"/>
    </source>
</evidence>
<evidence type="ECO:0000256" key="26">
    <source>
        <dbReference type="SAM" id="MobiDB-lite"/>
    </source>
</evidence>
<keyword evidence="8" id="KW-0964">Secreted</keyword>
<dbReference type="GO" id="GO:0002009">
    <property type="term" value="P:morphogenesis of an epithelium"/>
    <property type="evidence" value="ECO:0007669"/>
    <property type="project" value="TreeGrafter"/>
</dbReference>
<dbReference type="GO" id="GO:0043236">
    <property type="term" value="F:laminin binding"/>
    <property type="evidence" value="ECO:0007669"/>
    <property type="project" value="TreeGrafter"/>
</dbReference>
<evidence type="ECO:0000256" key="4">
    <source>
        <dbReference type="ARBA" id="ARBA00004251"/>
    </source>
</evidence>
<dbReference type="SUPFAM" id="SSF111006">
    <property type="entry name" value="Dystroglycan, domain 2"/>
    <property type="match status" value="1"/>
</dbReference>
<feature type="compositionally biased region" description="Low complexity" evidence="26">
    <location>
        <begin position="299"/>
        <end position="313"/>
    </location>
</feature>
<dbReference type="GO" id="GO:0016011">
    <property type="term" value="C:dystroglycan complex"/>
    <property type="evidence" value="ECO:0007669"/>
    <property type="project" value="TreeGrafter"/>
</dbReference>
<keyword evidence="6" id="KW-1003">Cell membrane</keyword>
<dbReference type="EMBL" id="KK431549">
    <property type="protein sequence ID" value="KFQ89131.1"/>
    <property type="molecule type" value="Genomic_DNA"/>
</dbReference>
<evidence type="ECO:0000256" key="17">
    <source>
        <dbReference type="ARBA" id="ARBA00023212"/>
    </source>
</evidence>
<evidence type="ECO:0000256" key="9">
    <source>
        <dbReference type="ARBA" id="ARBA00022553"/>
    </source>
</evidence>
<dbReference type="InterPro" id="IPR008465">
    <property type="entry name" value="DAG1_C"/>
</dbReference>
<evidence type="ECO:0000256" key="15">
    <source>
        <dbReference type="ARBA" id="ARBA00023157"/>
    </source>
</evidence>
<organism evidence="29 30">
    <name type="scientific">Phoenicopterus ruber ruber</name>
    <dbReference type="NCBI Taxonomy" id="9218"/>
    <lineage>
        <taxon>Eukaryota</taxon>
        <taxon>Metazoa</taxon>
        <taxon>Chordata</taxon>
        <taxon>Craniata</taxon>
        <taxon>Vertebrata</taxon>
        <taxon>Euteleostomi</taxon>
        <taxon>Archelosauria</taxon>
        <taxon>Archosauria</taxon>
        <taxon>Dinosauria</taxon>
        <taxon>Saurischia</taxon>
        <taxon>Theropoda</taxon>
        <taxon>Coelurosauria</taxon>
        <taxon>Aves</taxon>
        <taxon>Neognathae</taxon>
        <taxon>Neoaves</taxon>
        <taxon>Mirandornithes</taxon>
        <taxon>Phoenicopteriformes</taxon>
        <taxon>Phoenicopteridae</taxon>
        <taxon>Phoenicopterus</taxon>
    </lineage>
</organism>
<dbReference type="Gene3D" id="3.30.70.1040">
    <property type="entry name" value="Dystroglycan, domain 2"/>
    <property type="match status" value="1"/>
</dbReference>
<evidence type="ECO:0000256" key="20">
    <source>
        <dbReference type="ARBA" id="ARBA00023567"/>
    </source>
</evidence>
<dbReference type="SUPFAM" id="SSF49313">
    <property type="entry name" value="Cadherin-like"/>
    <property type="match status" value="2"/>
</dbReference>
<feature type="non-terminal residue" evidence="29">
    <location>
        <position position="1"/>
    </location>
</feature>
<keyword evidence="10 27" id="KW-0812">Transmembrane</keyword>
<protein>
    <recommendedName>
        <fullName evidence="22">Dystroglycan 1</fullName>
    </recommendedName>
    <alternativeName>
        <fullName evidence="24">Dystroglycan</fullName>
    </alternativeName>
    <alternativeName>
        <fullName evidence="23">Dystrophin-associated glycoprotein 1</fullName>
    </alternativeName>
</protein>
<evidence type="ECO:0000256" key="10">
    <source>
        <dbReference type="ARBA" id="ARBA00022692"/>
    </source>
</evidence>
<dbReference type="MEROPS" id="S72.001"/>
<feature type="region of interest" description="Disordered" evidence="26">
    <location>
        <begin position="649"/>
        <end position="711"/>
    </location>
</feature>
<feature type="domain" description="Peptidase S72" evidence="28">
    <location>
        <begin position="470"/>
        <end position="579"/>
    </location>
</feature>
<dbReference type="GO" id="GO:0021675">
    <property type="term" value="P:nerve development"/>
    <property type="evidence" value="ECO:0007669"/>
    <property type="project" value="TreeGrafter"/>
</dbReference>
<evidence type="ECO:0000256" key="2">
    <source>
        <dbReference type="ARBA" id="ARBA00004239"/>
    </source>
</evidence>
<feature type="compositionally biased region" description="Polar residues" evidence="26">
    <location>
        <begin position="678"/>
        <end position="692"/>
    </location>
</feature>
<dbReference type="InterPro" id="IPR041631">
    <property type="entry name" value="Alpha_DG1_N2"/>
</dbReference>
<dbReference type="GO" id="GO:0007411">
    <property type="term" value="P:axon guidance"/>
    <property type="evidence" value="ECO:0007669"/>
    <property type="project" value="TreeGrafter"/>
</dbReference>
<comment type="subcellular location">
    <subcellularLocation>
        <location evidence="1">Cell membrane</location>
        <location evidence="1">Sarcolemma</location>
    </subcellularLocation>
    <subcellularLocation>
        <location evidence="4">Cell membrane</location>
        <topology evidence="4">Single-pass type I membrane protein</topology>
    </subcellularLocation>
    <subcellularLocation>
        <location evidence="3">Cytoplasm</location>
        <location evidence="3">Cytoskeleton</location>
    </subcellularLocation>
    <subcellularLocation>
        <location evidence="5">Nucleus</location>
        <location evidence="5">Nucleoplasm</location>
    </subcellularLocation>
    <subcellularLocation>
        <location evidence="25">Postsynaptic cell membrane</location>
    </subcellularLocation>
    <subcellularLocation>
        <location evidence="2">Secreted</location>
        <location evidence="2">Extracellular space</location>
    </subcellularLocation>
</comment>
<evidence type="ECO:0000256" key="22">
    <source>
        <dbReference type="ARBA" id="ARBA00026224"/>
    </source>
</evidence>
<keyword evidence="13" id="KW-0770">Synapse</keyword>
<dbReference type="InterPro" id="IPR015919">
    <property type="entry name" value="Cadherin-like_sf"/>
</dbReference>
<dbReference type="CDD" id="cd11303">
    <property type="entry name" value="Dystroglycan_repeat"/>
    <property type="match status" value="2"/>
</dbReference>
<evidence type="ECO:0000256" key="19">
    <source>
        <dbReference type="ARBA" id="ARBA00023257"/>
    </source>
</evidence>
<dbReference type="PROSITE" id="PS51699">
    <property type="entry name" value="SEA_DG"/>
    <property type="match status" value="1"/>
</dbReference>
<evidence type="ECO:0000256" key="18">
    <source>
        <dbReference type="ARBA" id="ARBA00023242"/>
    </source>
</evidence>
<accession>A0A091UF13</accession>
<dbReference type="GO" id="GO:0005856">
    <property type="term" value="C:cytoskeleton"/>
    <property type="evidence" value="ECO:0007669"/>
    <property type="project" value="UniProtKB-SubCell"/>
</dbReference>
<feature type="region of interest" description="Disordered" evidence="26">
    <location>
        <begin position="210"/>
        <end position="234"/>
    </location>
</feature>
<dbReference type="Pfam" id="PF05454">
    <property type="entry name" value="DAG1"/>
    <property type="match status" value="2"/>
</dbReference>
<evidence type="ECO:0000256" key="7">
    <source>
        <dbReference type="ARBA" id="ARBA00022490"/>
    </source>
</evidence>
<feature type="compositionally biased region" description="Polar residues" evidence="26">
    <location>
        <begin position="336"/>
        <end position="352"/>
    </location>
</feature>
<evidence type="ECO:0000256" key="27">
    <source>
        <dbReference type="SAM" id="Phobius"/>
    </source>
</evidence>
<evidence type="ECO:0000256" key="12">
    <source>
        <dbReference type="ARBA" id="ARBA00022989"/>
    </source>
</evidence>
<evidence type="ECO:0000313" key="29">
    <source>
        <dbReference type="EMBL" id="KFQ89131.1"/>
    </source>
</evidence>
<evidence type="ECO:0000256" key="21">
    <source>
        <dbReference type="ARBA" id="ARBA00024991"/>
    </source>
</evidence>
<keyword evidence="16" id="KW-0325">Glycoprotein</keyword>
<evidence type="ECO:0000256" key="13">
    <source>
        <dbReference type="ARBA" id="ARBA00023018"/>
    </source>
</evidence>
<comment type="function">
    <text evidence="20">The dystroglycan complex is involved in a number of processes including laminin and basement membrane assembly, sarcolemmal stability, cell survival, peripheral nerve myelination, nodal structure, cell migration, and epithelial polarization.</text>
</comment>
<dbReference type="PANTHER" id="PTHR21559:SF22">
    <property type="entry name" value="DYSTROGLYCAN 1"/>
    <property type="match status" value="1"/>
</dbReference>
<evidence type="ECO:0000259" key="28">
    <source>
        <dbReference type="PROSITE" id="PS51699"/>
    </source>
</evidence>
<dbReference type="SMART" id="SM00736">
    <property type="entry name" value="CADG"/>
    <property type="match status" value="1"/>
</dbReference>
<keyword evidence="11" id="KW-0732">Signal</keyword>
<proteinExistence type="predicted"/>
<dbReference type="OrthoDB" id="5990676at2759"/>
<dbReference type="InterPro" id="IPR006644">
    <property type="entry name" value="Cadg"/>
</dbReference>
<evidence type="ECO:0000256" key="3">
    <source>
        <dbReference type="ARBA" id="ARBA00004245"/>
    </source>
</evidence>
<feature type="transmembrane region" description="Helical" evidence="27">
    <location>
        <begin position="602"/>
        <end position="621"/>
    </location>
</feature>
<dbReference type="CDD" id="cd11305">
    <property type="entry name" value="alpha_DG_C"/>
    <property type="match status" value="1"/>
</dbReference>
<keyword evidence="18" id="KW-0539">Nucleus</keyword>
<dbReference type="GO" id="GO:0005615">
    <property type="term" value="C:extracellular space"/>
    <property type="evidence" value="ECO:0007669"/>
    <property type="project" value="TreeGrafter"/>
</dbReference>
<dbReference type="AlphaFoldDB" id="A0A091UF13"/>
<evidence type="ECO:0000256" key="1">
    <source>
        <dbReference type="ARBA" id="ARBA00004135"/>
    </source>
</evidence>
<evidence type="ECO:0000256" key="16">
    <source>
        <dbReference type="ARBA" id="ARBA00023180"/>
    </source>
</evidence>
<dbReference type="Proteomes" id="UP000053700">
    <property type="component" value="Unassembled WGS sequence"/>
</dbReference>
<keyword evidence="30" id="KW-1185">Reference proteome</keyword>
<dbReference type="Pfam" id="PF18424">
    <property type="entry name" value="a_DG1_N2"/>
    <property type="match status" value="1"/>
</dbReference>
<feature type="region of interest" description="Disordered" evidence="26">
    <location>
        <begin position="262"/>
        <end position="368"/>
    </location>
</feature>
<dbReference type="GO" id="GO:0016203">
    <property type="term" value="P:muscle attachment"/>
    <property type="evidence" value="ECO:0007669"/>
    <property type="project" value="TreeGrafter"/>
</dbReference>
<keyword evidence="19" id="KW-0628">Postsynaptic cell membrane</keyword>